<evidence type="ECO:0000313" key="8">
    <source>
        <dbReference type="EMBL" id="KZS87000.1"/>
    </source>
</evidence>
<evidence type="ECO:0000256" key="7">
    <source>
        <dbReference type="SAM" id="Phobius"/>
    </source>
</evidence>
<evidence type="ECO:0000256" key="3">
    <source>
        <dbReference type="ARBA" id="ARBA00022692"/>
    </source>
</evidence>
<evidence type="ECO:0000256" key="2">
    <source>
        <dbReference type="ARBA" id="ARBA00010199"/>
    </source>
</evidence>
<comment type="subcellular location">
    <subcellularLocation>
        <location evidence="1">Membrane</location>
        <topology evidence="1">Multi-pass membrane protein</topology>
    </subcellularLocation>
</comment>
<feature type="region of interest" description="Disordered" evidence="6">
    <location>
        <begin position="673"/>
        <end position="692"/>
    </location>
</feature>
<dbReference type="Pfam" id="PF01554">
    <property type="entry name" value="MatE"/>
    <property type="match status" value="2"/>
</dbReference>
<feature type="compositionally biased region" description="Basic and acidic residues" evidence="6">
    <location>
        <begin position="674"/>
        <end position="692"/>
    </location>
</feature>
<protein>
    <submittedName>
        <fullName evidence="8">MATE efflux family protein</fullName>
    </submittedName>
</protein>
<evidence type="ECO:0000256" key="1">
    <source>
        <dbReference type="ARBA" id="ARBA00004141"/>
    </source>
</evidence>
<dbReference type="STRING" id="1314777.A0A164MSW3"/>
<keyword evidence="3 7" id="KW-0812">Transmembrane</keyword>
<dbReference type="CDD" id="cd13132">
    <property type="entry name" value="MATE_eukaryotic"/>
    <property type="match status" value="1"/>
</dbReference>
<dbReference type="GO" id="GO:0016020">
    <property type="term" value="C:membrane"/>
    <property type="evidence" value="ECO:0007669"/>
    <property type="project" value="UniProtKB-SubCell"/>
</dbReference>
<feature type="transmembrane region" description="Helical" evidence="7">
    <location>
        <begin position="382"/>
        <end position="404"/>
    </location>
</feature>
<dbReference type="GO" id="GO:1990961">
    <property type="term" value="P:xenobiotic detoxification by transmembrane export across the plasma membrane"/>
    <property type="evidence" value="ECO:0007669"/>
    <property type="project" value="InterPro"/>
</dbReference>
<keyword evidence="9" id="KW-1185">Reference proteome</keyword>
<reference evidence="8 9" key="1">
    <citation type="journal article" date="2016" name="Mol. Biol. Evol.">
        <title>Comparative Genomics of Early-Diverging Mushroom-Forming Fungi Provides Insights into the Origins of Lignocellulose Decay Capabilities.</title>
        <authorList>
            <person name="Nagy L.G."/>
            <person name="Riley R."/>
            <person name="Tritt A."/>
            <person name="Adam C."/>
            <person name="Daum C."/>
            <person name="Floudas D."/>
            <person name="Sun H."/>
            <person name="Yadav J.S."/>
            <person name="Pangilinan J."/>
            <person name="Larsson K.H."/>
            <person name="Matsuura K."/>
            <person name="Barry K."/>
            <person name="Labutti K."/>
            <person name="Kuo R."/>
            <person name="Ohm R.A."/>
            <person name="Bhattacharya S.S."/>
            <person name="Shirouzu T."/>
            <person name="Yoshinaga Y."/>
            <person name="Martin F.M."/>
            <person name="Grigoriev I.V."/>
            <person name="Hibbett D.S."/>
        </authorList>
    </citation>
    <scope>NUCLEOTIDE SEQUENCE [LARGE SCALE GENOMIC DNA]</scope>
    <source>
        <strain evidence="8 9">HHB9708</strain>
    </source>
</reference>
<dbReference type="OrthoDB" id="2126698at2759"/>
<evidence type="ECO:0000256" key="6">
    <source>
        <dbReference type="SAM" id="MobiDB-lite"/>
    </source>
</evidence>
<evidence type="ECO:0000256" key="5">
    <source>
        <dbReference type="ARBA" id="ARBA00023136"/>
    </source>
</evidence>
<keyword evidence="5 7" id="KW-0472">Membrane</keyword>
<feature type="transmembrane region" description="Helical" evidence="7">
    <location>
        <begin position="277"/>
        <end position="300"/>
    </location>
</feature>
<feature type="region of interest" description="Disordered" evidence="6">
    <location>
        <begin position="66"/>
        <end position="100"/>
    </location>
</feature>
<dbReference type="Proteomes" id="UP000076722">
    <property type="component" value="Unassembled WGS sequence"/>
</dbReference>
<dbReference type="InterPro" id="IPR045069">
    <property type="entry name" value="MATE_euk"/>
</dbReference>
<comment type="similarity">
    <text evidence="2">Belongs to the multi antimicrobial extrusion (MATE) (TC 2.A.66.1) family.</text>
</comment>
<dbReference type="NCBIfam" id="TIGR00797">
    <property type="entry name" value="matE"/>
    <property type="match status" value="1"/>
</dbReference>
<feature type="transmembrane region" description="Helical" evidence="7">
    <location>
        <begin position="582"/>
        <end position="601"/>
    </location>
</feature>
<name>A0A164MSW3_9AGAM</name>
<dbReference type="PANTHER" id="PTHR11206">
    <property type="entry name" value="MULTIDRUG RESISTANCE PROTEIN"/>
    <property type="match status" value="1"/>
</dbReference>
<evidence type="ECO:0000256" key="4">
    <source>
        <dbReference type="ARBA" id="ARBA00022989"/>
    </source>
</evidence>
<gene>
    <name evidence="8" type="ORF">SISNIDRAFT_461307</name>
</gene>
<proteinExistence type="inferred from homology"/>
<dbReference type="AlphaFoldDB" id="A0A164MSW3"/>
<evidence type="ECO:0000313" key="9">
    <source>
        <dbReference type="Proteomes" id="UP000076722"/>
    </source>
</evidence>
<dbReference type="InterPro" id="IPR002528">
    <property type="entry name" value="MATE_fam"/>
</dbReference>
<accession>A0A164MSW3</accession>
<feature type="transmembrane region" description="Helical" evidence="7">
    <location>
        <begin position="607"/>
        <end position="630"/>
    </location>
</feature>
<keyword evidence="4 7" id="KW-1133">Transmembrane helix</keyword>
<dbReference type="GO" id="GO:0015297">
    <property type="term" value="F:antiporter activity"/>
    <property type="evidence" value="ECO:0007669"/>
    <property type="project" value="InterPro"/>
</dbReference>
<feature type="transmembrane region" description="Helical" evidence="7">
    <location>
        <begin position="506"/>
        <end position="530"/>
    </location>
</feature>
<sequence>MSQTYMHYSQASSLPSDYGIISSSYSSQRTGHFPRHLYERHQQRPDDNPDDTDALDIDEQLIDNARLGGGLEPDSPSSPRRTALNDRDQFSNSLQVPHRSPRVIPRISPYAYSYTDGSPIAQNYRGSTPPFVPSNLPISPGGTPPPPRRASITIAAGAGGDSNENTPLLRHRSTSTLVPRIPEDSDSESDVGKPKWTSEFWILGKYTLPVFGTHLLEYSLVLASVVSIGHLSTVALAASTLGSMTASVTAFSIIQGLASALDTLLPSAWTSQRPELVGLWSLRMAVVMGVTIIPILAIWFNSENILLLLKQEPEVAHLASVYLKWVSIGLPAYAFNNISRRYFQSQGLFTLPTRIIIVVSPINVLMNYLLVWGPPAFRLGFIGAPISTAISFNLISILSLFFIFRNHYSDKFPRKAWHPINRRIFQNLGILVRLGLAGVGQTASEWWSWELIGLAASLLGPVSLATQSVLLVSSSCTYQAPFALSVAVSVRIGNLLGEGNAARARLAAYMSLVIALGFAAVASAMFLIFRNSWAHIFNDDPEVVALVAHILPWVALFQVFDGLATCTGGILRARGKQMTGAILNLSAYYVIGVPFGLWLAFKRDLELAGLWIGLSVSLFYCAAVGCWLCLRTDWDVEVEKVMRRVEEEEERDRIQREAALVAAGDVGAEILVNGDEHGEGAGKKGGNEVARD</sequence>
<feature type="transmembrane region" description="Helical" evidence="7">
    <location>
        <begin position="347"/>
        <end position="370"/>
    </location>
</feature>
<dbReference type="GO" id="GO:0042910">
    <property type="term" value="F:xenobiotic transmembrane transporter activity"/>
    <property type="evidence" value="ECO:0007669"/>
    <property type="project" value="InterPro"/>
</dbReference>
<feature type="transmembrane region" description="Helical" evidence="7">
    <location>
        <begin position="315"/>
        <end position="335"/>
    </location>
</feature>
<dbReference type="EMBL" id="KV419460">
    <property type="protein sequence ID" value="KZS87000.1"/>
    <property type="molecule type" value="Genomic_DNA"/>
</dbReference>
<organism evidence="8 9">
    <name type="scientific">Sistotremastrum niveocremeum HHB9708</name>
    <dbReference type="NCBI Taxonomy" id="1314777"/>
    <lineage>
        <taxon>Eukaryota</taxon>
        <taxon>Fungi</taxon>
        <taxon>Dikarya</taxon>
        <taxon>Basidiomycota</taxon>
        <taxon>Agaricomycotina</taxon>
        <taxon>Agaricomycetes</taxon>
        <taxon>Sistotremastrales</taxon>
        <taxon>Sistotremastraceae</taxon>
        <taxon>Sertulicium</taxon>
        <taxon>Sertulicium niveocremeum</taxon>
    </lineage>
</organism>